<dbReference type="EMBL" id="DF238840">
    <property type="protein sequence ID" value="GAF26925.1"/>
    <property type="molecule type" value="Genomic_DNA"/>
</dbReference>
<name>A0A0S6UFD4_NEOTH</name>
<dbReference type="Proteomes" id="UP000063718">
    <property type="component" value="Unassembled WGS sequence"/>
</dbReference>
<organism evidence="1">
    <name type="scientific">Moorella thermoacetica Y72</name>
    <dbReference type="NCBI Taxonomy" id="1325331"/>
    <lineage>
        <taxon>Bacteria</taxon>
        <taxon>Bacillati</taxon>
        <taxon>Bacillota</taxon>
        <taxon>Clostridia</taxon>
        <taxon>Neomoorellales</taxon>
        <taxon>Neomoorellaceae</taxon>
        <taxon>Neomoorella</taxon>
    </lineage>
</organism>
<reference evidence="1" key="1">
    <citation type="journal article" date="2014" name="Gene">
        <title>Genome-guided analysis of transformation efficiency and carbon dioxide assimilation by Moorella thermoacetica Y72.</title>
        <authorList>
            <person name="Tsukahara K."/>
            <person name="Kita A."/>
            <person name="Nakashimada Y."/>
            <person name="Hoshino T."/>
            <person name="Murakami K."/>
        </authorList>
    </citation>
    <scope>NUCLEOTIDE SEQUENCE [LARGE SCALE GENOMIC DNA]</scope>
    <source>
        <strain evidence="1">Y72</strain>
    </source>
</reference>
<gene>
    <name evidence="1" type="ORF">MTY_2265</name>
</gene>
<dbReference type="AlphaFoldDB" id="A0A0S6UFD4"/>
<accession>A0A0S6UFD4</accession>
<sequence length="31" mass="3297">MQLPEGGKKVGLAAKVYHTLTKNKSRLGTGL</sequence>
<protein>
    <submittedName>
        <fullName evidence="1">Uncharacterized protein</fullName>
    </submittedName>
</protein>
<evidence type="ECO:0000313" key="1">
    <source>
        <dbReference type="EMBL" id="GAF26925.1"/>
    </source>
</evidence>
<proteinExistence type="predicted"/>